<accession>V8G925</accession>
<organism evidence="1 2">
    <name type="scientific">Pelistega indica</name>
    <dbReference type="NCBI Taxonomy" id="1414851"/>
    <lineage>
        <taxon>Bacteria</taxon>
        <taxon>Pseudomonadati</taxon>
        <taxon>Pseudomonadota</taxon>
        <taxon>Betaproteobacteria</taxon>
        <taxon>Burkholderiales</taxon>
        <taxon>Alcaligenaceae</taxon>
        <taxon>Pelistega</taxon>
    </lineage>
</organism>
<dbReference type="Proteomes" id="UP000018766">
    <property type="component" value="Unassembled WGS sequence"/>
</dbReference>
<evidence type="ECO:0000313" key="2">
    <source>
        <dbReference type="Proteomes" id="UP000018766"/>
    </source>
</evidence>
<name>V8G925_9BURK</name>
<gene>
    <name evidence="1" type="ORF">V757_00875</name>
</gene>
<dbReference type="Pfam" id="PF03524">
    <property type="entry name" value="CagX"/>
    <property type="match status" value="1"/>
</dbReference>
<keyword evidence="2" id="KW-1185">Reference proteome</keyword>
<comment type="caution">
    <text evidence="1">The sequence shown here is derived from an EMBL/GenBank/DDBJ whole genome shotgun (WGS) entry which is preliminary data.</text>
</comment>
<dbReference type="InterPro" id="IPR010258">
    <property type="entry name" value="Conjugal_tfr_TrbG/VirB9/CagX"/>
</dbReference>
<dbReference type="EMBL" id="AYSV01000006">
    <property type="protein sequence ID" value="ETD73009.1"/>
    <property type="molecule type" value="Genomic_DNA"/>
</dbReference>
<proteinExistence type="predicted"/>
<dbReference type="Gene3D" id="2.60.40.2500">
    <property type="match status" value="1"/>
</dbReference>
<protein>
    <submittedName>
        <fullName evidence="1">Uncharacterized protein</fullName>
    </submittedName>
</protein>
<dbReference type="InterPro" id="IPR038161">
    <property type="entry name" value="VirB9/CagX/TrbG_C_sf"/>
</dbReference>
<reference evidence="1 2" key="1">
    <citation type="submission" date="2013-11" db="EMBL/GenBank/DDBJ databases">
        <title>Genomic analysis of Pelistega sp. HM-7.</title>
        <authorList>
            <person name="Kumbhare S.V."/>
            <person name="Shetty S.A."/>
            <person name="Sharma O."/>
            <person name="Dhotre D.P."/>
        </authorList>
    </citation>
    <scope>NUCLEOTIDE SEQUENCE [LARGE SCALE GENOMIC DNA]</scope>
    <source>
        <strain evidence="1 2">HM-7</strain>
    </source>
</reference>
<sequence length="78" mass="9126">MQGDEALLPMQVFSTQDEVWVELWPTQTVPAILSIDPKTQQQTVQNVYRNYPYVVVKGHFAQLLLKRGDKEVFLWHKP</sequence>
<dbReference type="AlphaFoldDB" id="V8G925"/>
<evidence type="ECO:0000313" key="1">
    <source>
        <dbReference type="EMBL" id="ETD73009.1"/>
    </source>
</evidence>